<gene>
    <name evidence="2" type="ORF">AC579_7706</name>
</gene>
<protein>
    <submittedName>
        <fullName evidence="2">Uncharacterized protein</fullName>
    </submittedName>
</protein>
<keyword evidence="3" id="KW-1185">Reference proteome</keyword>
<accession>A0A139ITR3</accession>
<feature type="region of interest" description="Disordered" evidence="1">
    <location>
        <begin position="51"/>
        <end position="81"/>
    </location>
</feature>
<evidence type="ECO:0000313" key="3">
    <source>
        <dbReference type="Proteomes" id="UP000073492"/>
    </source>
</evidence>
<feature type="compositionally biased region" description="Low complexity" evidence="1">
    <location>
        <begin position="1"/>
        <end position="17"/>
    </location>
</feature>
<dbReference type="OrthoDB" id="6500128at2759"/>
<dbReference type="EMBL" id="LFZO01000010">
    <property type="protein sequence ID" value="KXT18149.1"/>
    <property type="molecule type" value="Genomic_DNA"/>
</dbReference>
<organism evidence="2 3">
    <name type="scientific">Pseudocercospora musae</name>
    <dbReference type="NCBI Taxonomy" id="113226"/>
    <lineage>
        <taxon>Eukaryota</taxon>
        <taxon>Fungi</taxon>
        <taxon>Dikarya</taxon>
        <taxon>Ascomycota</taxon>
        <taxon>Pezizomycotina</taxon>
        <taxon>Dothideomycetes</taxon>
        <taxon>Dothideomycetidae</taxon>
        <taxon>Mycosphaerellales</taxon>
        <taxon>Mycosphaerellaceae</taxon>
        <taxon>Pseudocercospora</taxon>
    </lineage>
</organism>
<comment type="caution">
    <text evidence="2">The sequence shown here is derived from an EMBL/GenBank/DDBJ whole genome shotgun (WGS) entry which is preliminary data.</text>
</comment>
<feature type="compositionally biased region" description="Basic and acidic residues" evidence="1">
    <location>
        <begin position="57"/>
        <end position="68"/>
    </location>
</feature>
<reference evidence="2 3" key="1">
    <citation type="submission" date="2015-07" db="EMBL/GenBank/DDBJ databases">
        <title>Comparative genomics of the Sigatoka disease complex on banana suggests a link between parallel evolutionary changes in Pseudocercospora fijiensis and Pseudocercospora eumusae and increased virulence on the banana host.</title>
        <authorList>
            <person name="Chang T.-C."/>
            <person name="Salvucci A."/>
            <person name="Crous P.W."/>
            <person name="Stergiopoulos I."/>
        </authorList>
    </citation>
    <scope>NUCLEOTIDE SEQUENCE [LARGE SCALE GENOMIC DNA]</scope>
    <source>
        <strain evidence="2 3">CBS 116634</strain>
    </source>
</reference>
<name>A0A139ITR3_9PEZI</name>
<evidence type="ECO:0000256" key="1">
    <source>
        <dbReference type="SAM" id="MobiDB-lite"/>
    </source>
</evidence>
<feature type="region of interest" description="Disordered" evidence="1">
    <location>
        <begin position="1"/>
        <end position="21"/>
    </location>
</feature>
<dbReference type="Proteomes" id="UP000073492">
    <property type="component" value="Unassembled WGS sequence"/>
</dbReference>
<dbReference type="AlphaFoldDB" id="A0A139ITR3"/>
<evidence type="ECO:0000313" key="2">
    <source>
        <dbReference type="EMBL" id="KXT18149.1"/>
    </source>
</evidence>
<proteinExistence type="predicted"/>
<sequence length="168" mass="18792">MSISSVTTSLSRSSHLSQIPIRRPQCRAKGLFYSTHSDKPAPEHEAIRRHVNKRTKGIKDWSDLRTDGQTEGPKLRVAPSSHVQQFRKSEAYHRANYGGFSEECQRSQHAITSGKIDVVESLRTILPAEPSPASRRREKENIVTSALKAEIHALAWLRCCDYAASLGS</sequence>